<sequence>MHHHRPTTNSGSVLLSLDVHLQLYIKAQIARSSEFNDDIVSSVDLENQGLVHDEVIDKVDVVSEKPTASSNGCLPKLQKALELKRVANLRVLNGASTNVSKETIVKSLVEMEVRDRRRPISN</sequence>
<comment type="caution">
    <text evidence="1">The sequence shown here is derived from an EMBL/GenBank/DDBJ whole genome shotgun (WGS) entry which is preliminary data.</text>
</comment>
<evidence type="ECO:0000313" key="2">
    <source>
        <dbReference type="Proteomes" id="UP001386955"/>
    </source>
</evidence>
<dbReference type="AlphaFoldDB" id="A0AAN9S499"/>
<proteinExistence type="predicted"/>
<name>A0AAN9S499_PSOTE</name>
<protein>
    <submittedName>
        <fullName evidence="1">Uncharacterized protein</fullName>
    </submittedName>
</protein>
<evidence type="ECO:0000313" key="1">
    <source>
        <dbReference type="EMBL" id="KAK7388958.1"/>
    </source>
</evidence>
<accession>A0AAN9S499</accession>
<gene>
    <name evidence="1" type="ORF">VNO78_23789</name>
</gene>
<organism evidence="1 2">
    <name type="scientific">Psophocarpus tetragonolobus</name>
    <name type="common">Winged bean</name>
    <name type="synonym">Dolichos tetragonolobus</name>
    <dbReference type="NCBI Taxonomy" id="3891"/>
    <lineage>
        <taxon>Eukaryota</taxon>
        <taxon>Viridiplantae</taxon>
        <taxon>Streptophyta</taxon>
        <taxon>Embryophyta</taxon>
        <taxon>Tracheophyta</taxon>
        <taxon>Spermatophyta</taxon>
        <taxon>Magnoliopsida</taxon>
        <taxon>eudicotyledons</taxon>
        <taxon>Gunneridae</taxon>
        <taxon>Pentapetalae</taxon>
        <taxon>rosids</taxon>
        <taxon>fabids</taxon>
        <taxon>Fabales</taxon>
        <taxon>Fabaceae</taxon>
        <taxon>Papilionoideae</taxon>
        <taxon>50 kb inversion clade</taxon>
        <taxon>NPAAA clade</taxon>
        <taxon>indigoferoid/millettioid clade</taxon>
        <taxon>Phaseoleae</taxon>
        <taxon>Psophocarpus</taxon>
    </lineage>
</organism>
<keyword evidence="2" id="KW-1185">Reference proteome</keyword>
<dbReference type="Proteomes" id="UP001386955">
    <property type="component" value="Unassembled WGS sequence"/>
</dbReference>
<reference evidence="1 2" key="1">
    <citation type="submission" date="2024-01" db="EMBL/GenBank/DDBJ databases">
        <title>The genomes of 5 underutilized Papilionoideae crops provide insights into root nodulation and disease resistanc.</title>
        <authorList>
            <person name="Jiang F."/>
        </authorList>
    </citation>
    <scope>NUCLEOTIDE SEQUENCE [LARGE SCALE GENOMIC DNA]</scope>
    <source>
        <strain evidence="1">DUOXIRENSHENG_FW03</strain>
        <tissue evidence="1">Leaves</tissue>
    </source>
</reference>
<dbReference type="EMBL" id="JAYMYS010000006">
    <property type="protein sequence ID" value="KAK7388958.1"/>
    <property type="molecule type" value="Genomic_DNA"/>
</dbReference>